<dbReference type="PANTHER" id="PTHR31286:SF60">
    <property type="entry name" value="PROTEIN, PUTATIVE-RELATED"/>
    <property type="match status" value="1"/>
</dbReference>
<dbReference type="Proteomes" id="UP001064489">
    <property type="component" value="Chromosome 9"/>
</dbReference>
<proteinExistence type="predicted"/>
<reference evidence="1" key="2">
    <citation type="submission" date="2023-02" db="EMBL/GenBank/DDBJ databases">
        <authorList>
            <person name="Swenson N.G."/>
            <person name="Wegrzyn J.L."/>
            <person name="Mcevoy S.L."/>
        </authorList>
    </citation>
    <scope>NUCLEOTIDE SEQUENCE</scope>
    <source>
        <strain evidence="1">91603</strain>
        <tissue evidence="1">Leaf</tissue>
    </source>
</reference>
<evidence type="ECO:0000313" key="1">
    <source>
        <dbReference type="EMBL" id="KAI9201317.1"/>
    </source>
</evidence>
<evidence type="ECO:0008006" key="3">
    <source>
        <dbReference type="Google" id="ProtNLM"/>
    </source>
</evidence>
<accession>A0AAD5JXH0</accession>
<reference evidence="1" key="1">
    <citation type="journal article" date="2022" name="Plant J.">
        <title>Strategies of tolerance reflected in two North American maple genomes.</title>
        <authorList>
            <person name="McEvoy S.L."/>
            <person name="Sezen U.U."/>
            <person name="Trouern-Trend A."/>
            <person name="McMahon S.M."/>
            <person name="Schaberg P.G."/>
            <person name="Yang J."/>
            <person name="Wegrzyn J.L."/>
            <person name="Swenson N.G."/>
        </authorList>
    </citation>
    <scope>NUCLEOTIDE SEQUENCE</scope>
    <source>
        <strain evidence="1">91603</strain>
    </source>
</reference>
<dbReference type="PANTHER" id="PTHR31286">
    <property type="entry name" value="GLYCINE-RICH CELL WALL STRUCTURAL PROTEIN 1.8-LIKE"/>
    <property type="match status" value="1"/>
</dbReference>
<dbReference type="AlphaFoldDB" id="A0AAD5JXH0"/>
<dbReference type="InterPro" id="IPR040256">
    <property type="entry name" value="At4g02000-like"/>
</dbReference>
<dbReference type="EMBL" id="JAJSOW010000001">
    <property type="protein sequence ID" value="KAI9201317.1"/>
    <property type="molecule type" value="Genomic_DNA"/>
</dbReference>
<sequence>MSTVSGVNSSSRVIPPASGGVCCLVGEPIPPQHERDVLVIVPNSVVGIGVPLRLDKATSDGDFGHYTRVLVDVDMSSVLPISVLLERDEFHSSFIAIEYENLPAFCSTCSFIGHLPSSCRWNKSSKVPWSSSTKSTQDIARDSRVFWDDGFQPIQTCSSKSVYLHVIALQEEIPLSNVFSAIHQDVGGHDSVVIHTSVGSNLISGSTSSAGLVLSSNPSSFIVLAISEVASSSVPPMTSWALQISKDSGFDDEVTDSVLVSSSSIVDHFISSVSSNVGVVHYLRTVV</sequence>
<name>A0AAD5JXH0_ACENE</name>
<keyword evidence="2" id="KW-1185">Reference proteome</keyword>
<gene>
    <name evidence="1" type="ORF">LWI28_021482</name>
</gene>
<comment type="caution">
    <text evidence="1">The sequence shown here is derived from an EMBL/GenBank/DDBJ whole genome shotgun (WGS) entry which is preliminary data.</text>
</comment>
<organism evidence="1 2">
    <name type="scientific">Acer negundo</name>
    <name type="common">Box elder</name>
    <dbReference type="NCBI Taxonomy" id="4023"/>
    <lineage>
        <taxon>Eukaryota</taxon>
        <taxon>Viridiplantae</taxon>
        <taxon>Streptophyta</taxon>
        <taxon>Embryophyta</taxon>
        <taxon>Tracheophyta</taxon>
        <taxon>Spermatophyta</taxon>
        <taxon>Magnoliopsida</taxon>
        <taxon>eudicotyledons</taxon>
        <taxon>Gunneridae</taxon>
        <taxon>Pentapetalae</taxon>
        <taxon>rosids</taxon>
        <taxon>malvids</taxon>
        <taxon>Sapindales</taxon>
        <taxon>Sapindaceae</taxon>
        <taxon>Hippocastanoideae</taxon>
        <taxon>Acereae</taxon>
        <taxon>Acer</taxon>
    </lineage>
</organism>
<evidence type="ECO:0000313" key="2">
    <source>
        <dbReference type="Proteomes" id="UP001064489"/>
    </source>
</evidence>
<protein>
    <recommendedName>
        <fullName evidence="3">Zinc knuckle CX2CX4HX4C domain-containing protein</fullName>
    </recommendedName>
</protein>